<dbReference type="PANTHER" id="PTHR30055">
    <property type="entry name" value="HTH-TYPE TRANSCRIPTIONAL REGULATOR RUTR"/>
    <property type="match status" value="1"/>
</dbReference>
<evidence type="ECO:0000256" key="1">
    <source>
        <dbReference type="ARBA" id="ARBA00023125"/>
    </source>
</evidence>
<dbReference type="GO" id="GO:0003700">
    <property type="term" value="F:DNA-binding transcription factor activity"/>
    <property type="evidence" value="ECO:0007669"/>
    <property type="project" value="TreeGrafter"/>
</dbReference>
<accession>A0A5M8FVS8</accession>
<organism evidence="4 5">
    <name type="scientific">Thiohalocapsa marina</name>
    <dbReference type="NCBI Taxonomy" id="424902"/>
    <lineage>
        <taxon>Bacteria</taxon>
        <taxon>Pseudomonadati</taxon>
        <taxon>Pseudomonadota</taxon>
        <taxon>Gammaproteobacteria</taxon>
        <taxon>Chromatiales</taxon>
        <taxon>Chromatiaceae</taxon>
        <taxon>Thiohalocapsa</taxon>
    </lineage>
</organism>
<comment type="caution">
    <text evidence="4">The sequence shown here is derived from an EMBL/GenBank/DDBJ whole genome shotgun (WGS) entry which is preliminary data.</text>
</comment>
<evidence type="ECO:0000313" key="4">
    <source>
        <dbReference type="EMBL" id="KAA6187885.1"/>
    </source>
</evidence>
<dbReference type="InterPro" id="IPR001647">
    <property type="entry name" value="HTH_TetR"/>
</dbReference>
<gene>
    <name evidence="4" type="ORF">F2Q65_01240</name>
</gene>
<dbReference type="Gene3D" id="1.10.357.10">
    <property type="entry name" value="Tetracycline Repressor, domain 2"/>
    <property type="match status" value="1"/>
</dbReference>
<dbReference type="SUPFAM" id="SSF46689">
    <property type="entry name" value="Homeodomain-like"/>
    <property type="match status" value="1"/>
</dbReference>
<dbReference type="InterPro" id="IPR050109">
    <property type="entry name" value="HTH-type_TetR-like_transc_reg"/>
</dbReference>
<dbReference type="OrthoDB" id="5816932at2"/>
<dbReference type="InterPro" id="IPR009057">
    <property type="entry name" value="Homeodomain-like_sf"/>
</dbReference>
<dbReference type="EMBL" id="VWXX01000001">
    <property type="protein sequence ID" value="KAA6187885.1"/>
    <property type="molecule type" value="Genomic_DNA"/>
</dbReference>
<evidence type="ECO:0000313" key="5">
    <source>
        <dbReference type="Proteomes" id="UP000322981"/>
    </source>
</evidence>
<dbReference type="PROSITE" id="PS50977">
    <property type="entry name" value="HTH_TETR_2"/>
    <property type="match status" value="1"/>
</dbReference>
<dbReference type="Gene3D" id="1.10.10.60">
    <property type="entry name" value="Homeodomain-like"/>
    <property type="match status" value="1"/>
</dbReference>
<dbReference type="InterPro" id="IPR023772">
    <property type="entry name" value="DNA-bd_HTH_TetR-type_CS"/>
</dbReference>
<dbReference type="InterPro" id="IPR036271">
    <property type="entry name" value="Tet_transcr_reg_TetR-rel_C_sf"/>
</dbReference>
<dbReference type="InterPro" id="IPR015292">
    <property type="entry name" value="Tscrpt_reg_YbiH_C"/>
</dbReference>
<dbReference type="PRINTS" id="PR00455">
    <property type="entry name" value="HTHTETR"/>
</dbReference>
<name>A0A5M8FVS8_9GAMM</name>
<evidence type="ECO:0000259" key="3">
    <source>
        <dbReference type="PROSITE" id="PS50977"/>
    </source>
</evidence>
<reference evidence="4 5" key="1">
    <citation type="submission" date="2019-09" db="EMBL/GenBank/DDBJ databases">
        <title>Whole-genome sequence of the purple sulfur bacterium Thiohalocapsa marina DSM 19078.</title>
        <authorList>
            <person name="Kyndt J.A."/>
            <person name="Meyer T.E."/>
        </authorList>
    </citation>
    <scope>NUCLEOTIDE SEQUENCE [LARGE SCALE GENOMIC DNA]</scope>
    <source>
        <strain evidence="4 5">DSM 19078</strain>
    </source>
</reference>
<protein>
    <submittedName>
        <fullName evidence="4">DUF1956 domain-containing protein</fullName>
    </submittedName>
</protein>
<feature type="domain" description="HTH tetR-type" evidence="3">
    <location>
        <begin position="107"/>
        <end position="167"/>
    </location>
</feature>
<dbReference type="Pfam" id="PF00440">
    <property type="entry name" value="TetR_N"/>
    <property type="match status" value="1"/>
</dbReference>
<dbReference type="PROSITE" id="PS01081">
    <property type="entry name" value="HTH_TETR_1"/>
    <property type="match status" value="1"/>
</dbReference>
<sequence>MLWVMVRMMAQGIVQNRAHPVVMRRRRSISPGRQSFPPTISGCGPCASSPGHGLARSPVPSLVRGLLRGLAHGRVRTQPVLGIHYATLRMNRYQTVTDKDMAPAGEQNTRDRLLQAAIEVFAEFGYEAATIREICSRADANVAAVHYHFGDKRRLYEAIYDTLFRTLRNGRTPFLPAEAPPEERLRVYIRALFEEIFFCGVDAQQQVQLSTIYLSEMATPSEVLDRIVTEHLEPDAHELYDIIAALIGRRPDDEITIDCAASVAGQVLYYYHAGPIIARLHPDRAPVPERIDALVEQIWQFSLGGIQQVVQAHAHREQDSDEAADHGC</sequence>
<dbReference type="Proteomes" id="UP000322981">
    <property type="component" value="Unassembled WGS sequence"/>
</dbReference>
<dbReference type="SUPFAM" id="SSF48498">
    <property type="entry name" value="Tetracyclin repressor-like, C-terminal domain"/>
    <property type="match status" value="1"/>
</dbReference>
<dbReference type="AlphaFoldDB" id="A0A5M8FVS8"/>
<dbReference type="PANTHER" id="PTHR30055:SF226">
    <property type="entry name" value="HTH-TYPE TRANSCRIPTIONAL REGULATOR PKSA"/>
    <property type="match status" value="1"/>
</dbReference>
<dbReference type="GO" id="GO:0000976">
    <property type="term" value="F:transcription cis-regulatory region binding"/>
    <property type="evidence" value="ECO:0007669"/>
    <property type="project" value="TreeGrafter"/>
</dbReference>
<keyword evidence="5" id="KW-1185">Reference proteome</keyword>
<feature type="DNA-binding region" description="H-T-H motif" evidence="2">
    <location>
        <begin position="130"/>
        <end position="149"/>
    </location>
</feature>
<evidence type="ECO:0000256" key="2">
    <source>
        <dbReference type="PROSITE-ProRule" id="PRU00335"/>
    </source>
</evidence>
<proteinExistence type="predicted"/>
<keyword evidence="1 2" id="KW-0238">DNA-binding</keyword>
<dbReference type="Pfam" id="PF09209">
    <property type="entry name" value="CecR_C"/>
    <property type="match status" value="1"/>
</dbReference>